<feature type="transmembrane region" description="Helical" evidence="2">
    <location>
        <begin position="88"/>
        <end position="104"/>
    </location>
</feature>
<dbReference type="AlphaFoldDB" id="A0A1M7ZZ33"/>
<dbReference type="STRING" id="416016.SAMN05443547_2518"/>
<evidence type="ECO:0000313" key="4">
    <source>
        <dbReference type="Proteomes" id="UP000184611"/>
    </source>
</evidence>
<keyword evidence="2" id="KW-0812">Transmembrane</keyword>
<keyword evidence="4" id="KW-1185">Reference proteome</keyword>
<dbReference type="EMBL" id="FRYK01000006">
    <property type="protein sequence ID" value="SHO74134.1"/>
    <property type="molecule type" value="Genomic_DNA"/>
</dbReference>
<gene>
    <name evidence="3" type="ORF">SAMN05443547_2518</name>
</gene>
<dbReference type="RefSeq" id="WP_073584979.1">
    <property type="nucleotide sequence ID" value="NZ_CBCSEA010000009.1"/>
</dbReference>
<proteinExistence type="predicted"/>
<evidence type="ECO:0000313" key="3">
    <source>
        <dbReference type="EMBL" id="SHO74134.1"/>
    </source>
</evidence>
<evidence type="ECO:0000256" key="2">
    <source>
        <dbReference type="SAM" id="Phobius"/>
    </source>
</evidence>
<sequence length="166" mass="18204">MNEAHLHMVVNHFPIIGLFFGIGILSFGILKKQTILINTAYVMFIICMIMAKATMMTGEGAEEIVEELGISHDIIHIHEEIAETFMKVLYGLGILAILGLIVNFKKQAKAAIVSYIVLILAIGAAVLSKNVGTSGGEIRHTEIRENTSNSSTPDANYQEESHNENH</sequence>
<keyword evidence="2" id="KW-0472">Membrane</keyword>
<feature type="compositionally biased region" description="Polar residues" evidence="1">
    <location>
        <begin position="146"/>
        <end position="155"/>
    </location>
</feature>
<feature type="transmembrane region" description="Helical" evidence="2">
    <location>
        <begin position="12"/>
        <end position="30"/>
    </location>
</feature>
<dbReference type="Proteomes" id="UP000184611">
    <property type="component" value="Unassembled WGS sequence"/>
</dbReference>
<keyword evidence="2" id="KW-1133">Transmembrane helix</keyword>
<feature type="transmembrane region" description="Helical" evidence="2">
    <location>
        <begin position="111"/>
        <end position="128"/>
    </location>
</feature>
<accession>A0A1M7ZZ33</accession>
<dbReference type="OrthoDB" id="853672at2"/>
<organism evidence="3 4">
    <name type="scientific">Flavobacterium cucumis</name>
    <dbReference type="NCBI Taxonomy" id="416016"/>
    <lineage>
        <taxon>Bacteria</taxon>
        <taxon>Pseudomonadati</taxon>
        <taxon>Bacteroidota</taxon>
        <taxon>Flavobacteriia</taxon>
        <taxon>Flavobacteriales</taxon>
        <taxon>Flavobacteriaceae</taxon>
        <taxon>Flavobacterium</taxon>
    </lineage>
</organism>
<feature type="region of interest" description="Disordered" evidence="1">
    <location>
        <begin position="138"/>
        <end position="166"/>
    </location>
</feature>
<protein>
    <submittedName>
        <fullName evidence="3">Uncharacterized membrane protein</fullName>
    </submittedName>
</protein>
<feature type="transmembrane region" description="Helical" evidence="2">
    <location>
        <begin position="35"/>
        <end position="53"/>
    </location>
</feature>
<evidence type="ECO:0000256" key="1">
    <source>
        <dbReference type="SAM" id="MobiDB-lite"/>
    </source>
</evidence>
<name>A0A1M7ZZ33_9FLAO</name>
<reference evidence="4" key="1">
    <citation type="submission" date="2016-12" db="EMBL/GenBank/DDBJ databases">
        <authorList>
            <person name="Varghese N."/>
            <person name="Submissions S."/>
        </authorList>
    </citation>
    <scope>NUCLEOTIDE SEQUENCE [LARGE SCALE GENOMIC DNA]</scope>
    <source>
        <strain evidence="4">DSM 18830</strain>
    </source>
</reference>